<gene>
    <name evidence="2" type="ORF">KCH_18380</name>
</gene>
<accession>A0A066Z6R1</accession>
<feature type="compositionally biased region" description="Pro residues" evidence="1">
    <location>
        <begin position="86"/>
        <end position="100"/>
    </location>
</feature>
<comment type="caution">
    <text evidence="2">The sequence shown here is derived from an EMBL/GenBank/DDBJ whole genome shotgun (WGS) entry which is preliminary data.</text>
</comment>
<protein>
    <submittedName>
        <fullName evidence="2">Uncharacterized protein</fullName>
    </submittedName>
</protein>
<dbReference type="EMBL" id="JNBY01000073">
    <property type="protein sequence ID" value="KDN86021.1"/>
    <property type="molecule type" value="Genomic_DNA"/>
</dbReference>
<evidence type="ECO:0000256" key="1">
    <source>
        <dbReference type="SAM" id="MobiDB-lite"/>
    </source>
</evidence>
<dbReference type="HOGENOM" id="CLU_2154979_0_0_11"/>
<feature type="compositionally biased region" description="Basic residues" evidence="1">
    <location>
        <begin position="9"/>
        <end position="23"/>
    </location>
</feature>
<reference evidence="2 3" key="1">
    <citation type="submission" date="2014-05" db="EMBL/GenBank/DDBJ databases">
        <title>Draft Genome Sequence of Kitasatospora cheerisanensis KCTC 2395.</title>
        <authorList>
            <person name="Nam D.H."/>
        </authorList>
    </citation>
    <scope>NUCLEOTIDE SEQUENCE [LARGE SCALE GENOMIC DNA]</scope>
    <source>
        <strain evidence="2 3">KCTC 2395</strain>
    </source>
</reference>
<proteinExistence type="predicted"/>
<evidence type="ECO:0000313" key="3">
    <source>
        <dbReference type="Proteomes" id="UP000027178"/>
    </source>
</evidence>
<dbReference type="Proteomes" id="UP000027178">
    <property type="component" value="Unassembled WGS sequence"/>
</dbReference>
<evidence type="ECO:0000313" key="2">
    <source>
        <dbReference type="EMBL" id="KDN86021.1"/>
    </source>
</evidence>
<dbReference type="PATRIC" id="fig|1348663.4.peg.1767"/>
<feature type="compositionally biased region" description="Low complexity" evidence="1">
    <location>
        <begin position="72"/>
        <end position="85"/>
    </location>
</feature>
<organism evidence="2 3">
    <name type="scientific">Kitasatospora cheerisanensis KCTC 2395</name>
    <dbReference type="NCBI Taxonomy" id="1348663"/>
    <lineage>
        <taxon>Bacteria</taxon>
        <taxon>Bacillati</taxon>
        <taxon>Actinomycetota</taxon>
        <taxon>Actinomycetes</taxon>
        <taxon>Kitasatosporales</taxon>
        <taxon>Streptomycetaceae</taxon>
        <taxon>Kitasatospora</taxon>
    </lineage>
</organism>
<dbReference type="AlphaFoldDB" id="A0A066Z6R1"/>
<keyword evidence="3" id="KW-1185">Reference proteome</keyword>
<name>A0A066Z6R1_9ACTN</name>
<sequence length="111" mass="11980">MAGAERGGRGHRGHRRPSRHHLRQREGRRTGALRARLRPRRLRRGDPRLGVGRVGPPGPGPGPGRRPRRAPRASPVGPRAPGRAPRGPPQARPEFPPGPGTRPYVTGTPAP</sequence>
<feature type="region of interest" description="Disordered" evidence="1">
    <location>
        <begin position="1"/>
        <end position="111"/>
    </location>
</feature>